<evidence type="ECO:0000313" key="10">
    <source>
        <dbReference type="Proteomes" id="UP000186406"/>
    </source>
</evidence>
<dbReference type="PANTHER" id="PTHR23063">
    <property type="entry name" value="PHOSPHOLIPID ACYLTRANSFERASE"/>
    <property type="match status" value="1"/>
</dbReference>
<dbReference type="GO" id="GO:0016746">
    <property type="term" value="F:acyltransferase activity"/>
    <property type="evidence" value="ECO:0007669"/>
    <property type="project" value="UniProtKB-KW"/>
</dbReference>
<evidence type="ECO:0000256" key="4">
    <source>
        <dbReference type="ARBA" id="ARBA00022989"/>
    </source>
</evidence>
<reference evidence="9 10" key="1">
    <citation type="submission" date="2016-12" db="EMBL/GenBank/DDBJ databases">
        <authorList>
            <person name="Song W.-J."/>
            <person name="Kurnit D.M."/>
        </authorList>
    </citation>
    <scope>NUCLEOTIDE SEQUENCE [LARGE SCALE GENOMIC DNA]</scope>
    <source>
        <strain evidence="9 10">DSM 19599</strain>
    </source>
</reference>
<dbReference type="GO" id="GO:0006629">
    <property type="term" value="P:lipid metabolic process"/>
    <property type="evidence" value="ECO:0007669"/>
    <property type="project" value="UniProtKB-KW"/>
</dbReference>
<protein>
    <submittedName>
        <fullName evidence="9">1-acyl-sn-glycerol-3-phosphate acyltransferase</fullName>
    </submittedName>
</protein>
<dbReference type="SMART" id="SM00563">
    <property type="entry name" value="PlsC"/>
    <property type="match status" value="1"/>
</dbReference>
<dbReference type="InterPro" id="IPR002123">
    <property type="entry name" value="Plipid/glycerol_acylTrfase"/>
</dbReference>
<evidence type="ECO:0000256" key="5">
    <source>
        <dbReference type="ARBA" id="ARBA00023098"/>
    </source>
</evidence>
<dbReference type="Proteomes" id="UP000186406">
    <property type="component" value="Unassembled WGS sequence"/>
</dbReference>
<organism evidence="9 10">
    <name type="scientific">Pseudoxanthobacter soli DSM 19599</name>
    <dbReference type="NCBI Taxonomy" id="1123029"/>
    <lineage>
        <taxon>Bacteria</taxon>
        <taxon>Pseudomonadati</taxon>
        <taxon>Pseudomonadota</taxon>
        <taxon>Alphaproteobacteria</taxon>
        <taxon>Hyphomicrobiales</taxon>
        <taxon>Segnochrobactraceae</taxon>
        <taxon>Pseudoxanthobacter</taxon>
    </lineage>
</organism>
<dbReference type="AlphaFoldDB" id="A0A1M7ZJH6"/>
<dbReference type="SUPFAM" id="SSF69593">
    <property type="entry name" value="Glycerol-3-phosphate (1)-acyltransferase"/>
    <property type="match status" value="1"/>
</dbReference>
<keyword evidence="6" id="KW-0472">Membrane</keyword>
<feature type="domain" description="Phospholipid/glycerol acyltransferase" evidence="8">
    <location>
        <begin position="66"/>
        <end position="199"/>
    </location>
</feature>
<dbReference type="GO" id="GO:0016020">
    <property type="term" value="C:membrane"/>
    <property type="evidence" value="ECO:0007669"/>
    <property type="project" value="UniProtKB-SubCell"/>
</dbReference>
<accession>A0A1M7ZJH6</accession>
<keyword evidence="4" id="KW-1133">Transmembrane helix</keyword>
<evidence type="ECO:0000256" key="7">
    <source>
        <dbReference type="ARBA" id="ARBA00023315"/>
    </source>
</evidence>
<evidence type="ECO:0000256" key="3">
    <source>
        <dbReference type="ARBA" id="ARBA00022692"/>
    </source>
</evidence>
<evidence type="ECO:0000259" key="8">
    <source>
        <dbReference type="SMART" id="SM00563"/>
    </source>
</evidence>
<keyword evidence="7 9" id="KW-0012">Acyltransferase</keyword>
<sequence>MQRLRVVLSLLALSLVTLVLLPVQWAAVRLDRPLAGRIPMWWHRIALALLRVRVLERGRPAETRPLLILSNHVSWLDISVIGSRMPLSFIAKAEVAGWPVFGLFAKLQRTVFVDRARRADTGRVTSAIAVRLGRGDPMVLFPEGTSTNGSEVLPFRSALVGAARQTLADGQAVAGDQGGNGAGGAGQRAMVQPLSIAYTRLAGLPMGRIKRPLVAWYGDMDLAPHLLALMAGPPVDVELSWGEPIPFGPGTDRKSVTAKAEDEVRTMTMAALTGRAATPAA</sequence>
<comment type="subcellular location">
    <subcellularLocation>
        <location evidence="1">Membrane</location>
    </subcellularLocation>
</comment>
<name>A0A1M7ZJH6_9HYPH</name>
<keyword evidence="2 9" id="KW-0808">Transferase</keyword>
<dbReference type="STRING" id="1123029.SAMN02745172_01953"/>
<gene>
    <name evidence="9" type="ORF">SAMN02745172_01953</name>
</gene>
<dbReference type="CDD" id="cd07989">
    <property type="entry name" value="LPLAT_AGPAT-like"/>
    <property type="match status" value="1"/>
</dbReference>
<keyword evidence="10" id="KW-1185">Reference proteome</keyword>
<keyword evidence="5" id="KW-0443">Lipid metabolism</keyword>
<proteinExistence type="predicted"/>
<evidence type="ECO:0000256" key="6">
    <source>
        <dbReference type="ARBA" id="ARBA00023136"/>
    </source>
</evidence>
<dbReference type="RefSeq" id="WP_175563664.1">
    <property type="nucleotide sequence ID" value="NZ_FRXO01000003.1"/>
</dbReference>
<dbReference type="Pfam" id="PF01553">
    <property type="entry name" value="Acyltransferase"/>
    <property type="match status" value="1"/>
</dbReference>
<keyword evidence="3" id="KW-0812">Transmembrane</keyword>
<dbReference type="PANTHER" id="PTHR23063:SF52">
    <property type="entry name" value="LYSOPHOSPHATIDYLCHOLINE ACYLTRANSFERASE"/>
    <property type="match status" value="1"/>
</dbReference>
<evidence type="ECO:0000256" key="1">
    <source>
        <dbReference type="ARBA" id="ARBA00004370"/>
    </source>
</evidence>
<evidence type="ECO:0000313" key="9">
    <source>
        <dbReference type="EMBL" id="SHO65051.1"/>
    </source>
</evidence>
<evidence type="ECO:0000256" key="2">
    <source>
        <dbReference type="ARBA" id="ARBA00022679"/>
    </source>
</evidence>
<dbReference type="EMBL" id="FRXO01000003">
    <property type="protein sequence ID" value="SHO65051.1"/>
    <property type="molecule type" value="Genomic_DNA"/>
</dbReference>